<reference evidence="3" key="1">
    <citation type="submission" date="2016-06" db="EMBL/GenBank/DDBJ databases">
        <authorList>
            <person name="Varghese N."/>
        </authorList>
    </citation>
    <scope>NUCLEOTIDE SEQUENCE [LARGE SCALE GENOMIC DNA]</scope>
    <source>
        <strain evidence="3">DSM 46123</strain>
    </source>
</reference>
<dbReference type="PANTHER" id="PTHR35333">
    <property type="entry name" value="BETA-LACTAMASE"/>
    <property type="match status" value="1"/>
</dbReference>
<feature type="domain" description="Beta-lactamase class A catalytic" evidence="1">
    <location>
        <begin position="29"/>
        <end position="250"/>
    </location>
</feature>
<dbReference type="EMBL" id="FMHU01000002">
    <property type="protein sequence ID" value="SCL24007.1"/>
    <property type="molecule type" value="Genomic_DNA"/>
</dbReference>
<dbReference type="InterPro" id="IPR012338">
    <property type="entry name" value="Beta-lactam/transpept-like"/>
</dbReference>
<evidence type="ECO:0000313" key="2">
    <source>
        <dbReference type="EMBL" id="SCL24007.1"/>
    </source>
</evidence>
<evidence type="ECO:0000259" key="1">
    <source>
        <dbReference type="Pfam" id="PF13354"/>
    </source>
</evidence>
<name>A0A1C6S3F6_9ACTN</name>
<sequence>MTWDDLDARLAAVPGTVSAHVGRPGADPTWTHAAHTPHYAASTMKVAVLAALYRAADAGTLDPDTAVPVQNDFPSAHPDGPRFRLTPDYDNDDAVWQRLDRTAPLRWLAERMIVRSSNLATNILLGHVGFPAVADVWTLAGARHSVTRRGIEDSAARAAGITNLVTAADLAALLGALAVGATRPGPVATPTSCATMLDVLCAQEFREDLPAGLPAGVPIAHKNGWVTGVRHGVGVVLPHDAPPYVLAVCTTTDLTDTDACRLLADVSARVWAARHDLRPAP</sequence>
<keyword evidence="3" id="KW-1185">Reference proteome</keyword>
<dbReference type="InterPro" id="IPR045155">
    <property type="entry name" value="Beta-lactam_cat"/>
</dbReference>
<dbReference type="GO" id="GO:0030655">
    <property type="term" value="P:beta-lactam antibiotic catabolic process"/>
    <property type="evidence" value="ECO:0007669"/>
    <property type="project" value="InterPro"/>
</dbReference>
<dbReference type="AlphaFoldDB" id="A0A1C6S3F6"/>
<dbReference type="GO" id="GO:0008800">
    <property type="term" value="F:beta-lactamase activity"/>
    <property type="evidence" value="ECO:0007669"/>
    <property type="project" value="InterPro"/>
</dbReference>
<dbReference type="PANTHER" id="PTHR35333:SF3">
    <property type="entry name" value="BETA-LACTAMASE-TYPE TRANSPEPTIDASE FOLD CONTAINING PROTEIN"/>
    <property type="match status" value="1"/>
</dbReference>
<gene>
    <name evidence="2" type="ORF">GA0074694_3810</name>
</gene>
<protein>
    <submittedName>
        <fullName evidence="2">Beta-lactamase class A</fullName>
    </submittedName>
</protein>
<accession>A0A1C6S3F6</accession>
<dbReference type="Proteomes" id="UP000198906">
    <property type="component" value="Unassembled WGS sequence"/>
</dbReference>
<dbReference type="Pfam" id="PF13354">
    <property type="entry name" value="Beta-lactamase2"/>
    <property type="match status" value="1"/>
</dbReference>
<evidence type="ECO:0000313" key="3">
    <source>
        <dbReference type="Proteomes" id="UP000198906"/>
    </source>
</evidence>
<organism evidence="2 3">
    <name type="scientific">Micromonospora inyonensis</name>
    <dbReference type="NCBI Taxonomy" id="47866"/>
    <lineage>
        <taxon>Bacteria</taxon>
        <taxon>Bacillati</taxon>
        <taxon>Actinomycetota</taxon>
        <taxon>Actinomycetes</taxon>
        <taxon>Micromonosporales</taxon>
        <taxon>Micromonosporaceae</taxon>
        <taxon>Micromonospora</taxon>
    </lineage>
</organism>
<dbReference type="SUPFAM" id="SSF56601">
    <property type="entry name" value="beta-lactamase/transpeptidase-like"/>
    <property type="match status" value="1"/>
</dbReference>
<dbReference type="InterPro" id="IPR000871">
    <property type="entry name" value="Beta-lactam_class-A"/>
</dbReference>
<dbReference type="RefSeq" id="WP_091460138.1">
    <property type="nucleotide sequence ID" value="NZ_FMHU01000002.1"/>
</dbReference>
<dbReference type="STRING" id="47866.GA0074694_3810"/>
<proteinExistence type="predicted"/>
<dbReference type="GO" id="GO:0046677">
    <property type="term" value="P:response to antibiotic"/>
    <property type="evidence" value="ECO:0007669"/>
    <property type="project" value="InterPro"/>
</dbReference>
<dbReference type="Gene3D" id="3.40.710.10">
    <property type="entry name" value="DD-peptidase/beta-lactamase superfamily"/>
    <property type="match status" value="1"/>
</dbReference>